<feature type="transmembrane region" description="Helical" evidence="1">
    <location>
        <begin position="21"/>
        <end position="46"/>
    </location>
</feature>
<dbReference type="EMBL" id="BAABLX010000001">
    <property type="protein sequence ID" value="GAA4929307.1"/>
    <property type="molecule type" value="Genomic_DNA"/>
</dbReference>
<organism evidence="2 3">
    <name type="scientific">Halioxenophilus aromaticivorans</name>
    <dbReference type="NCBI Taxonomy" id="1306992"/>
    <lineage>
        <taxon>Bacteria</taxon>
        <taxon>Pseudomonadati</taxon>
        <taxon>Pseudomonadota</taxon>
        <taxon>Gammaproteobacteria</taxon>
        <taxon>Alteromonadales</taxon>
        <taxon>Alteromonadaceae</taxon>
        <taxon>Halioxenophilus</taxon>
    </lineage>
</organism>
<evidence type="ECO:0000313" key="3">
    <source>
        <dbReference type="Proteomes" id="UP001409585"/>
    </source>
</evidence>
<name>A0AAV3TWX6_9ALTE</name>
<comment type="caution">
    <text evidence="2">The sequence shown here is derived from an EMBL/GenBank/DDBJ whole genome shotgun (WGS) entry which is preliminary data.</text>
</comment>
<evidence type="ECO:0008006" key="4">
    <source>
        <dbReference type="Google" id="ProtNLM"/>
    </source>
</evidence>
<gene>
    <name evidence="2" type="ORF">GCM10025791_01230</name>
</gene>
<protein>
    <recommendedName>
        <fullName evidence="4">DUF2244 domain-containing protein</fullName>
    </recommendedName>
</protein>
<dbReference type="Proteomes" id="UP001409585">
    <property type="component" value="Unassembled WGS sequence"/>
</dbReference>
<reference evidence="3" key="1">
    <citation type="journal article" date="2019" name="Int. J. Syst. Evol. Microbiol.">
        <title>The Global Catalogue of Microorganisms (GCM) 10K type strain sequencing project: providing services to taxonomists for standard genome sequencing and annotation.</title>
        <authorList>
            <consortium name="The Broad Institute Genomics Platform"/>
            <consortium name="The Broad Institute Genome Sequencing Center for Infectious Disease"/>
            <person name="Wu L."/>
            <person name="Ma J."/>
        </authorList>
    </citation>
    <scope>NUCLEOTIDE SEQUENCE [LARGE SCALE GENOMIC DNA]</scope>
    <source>
        <strain evidence="3">JCM 19134</strain>
    </source>
</reference>
<sequence length="166" mass="18383">MVVLLEQKNAFIITLVPNRSAGLLQNIMCGAFLAFVSVTVAVGWLIMGVWPVVPFAGLEIALLFTVLRRVYRANQKTQTVTLQLASICVRNIALRQQRSVQLLRSRAQFSVAQNAGAQGGDIHLFDHANRVQLGSFLNDDDKQSLIEALRRQGLPIQRYLPSTLAI</sequence>
<feature type="transmembrane region" description="Helical" evidence="1">
    <location>
        <begin position="52"/>
        <end position="71"/>
    </location>
</feature>
<dbReference type="InterPro" id="IPR019253">
    <property type="entry name" value="DUF2244_TM"/>
</dbReference>
<accession>A0AAV3TWX6</accession>
<proteinExistence type="predicted"/>
<evidence type="ECO:0000256" key="1">
    <source>
        <dbReference type="SAM" id="Phobius"/>
    </source>
</evidence>
<keyword evidence="3" id="KW-1185">Reference proteome</keyword>
<evidence type="ECO:0000313" key="2">
    <source>
        <dbReference type="EMBL" id="GAA4929307.1"/>
    </source>
</evidence>
<dbReference type="AlphaFoldDB" id="A0AAV3TWX6"/>
<dbReference type="Pfam" id="PF10003">
    <property type="entry name" value="DUF2244"/>
    <property type="match status" value="1"/>
</dbReference>
<keyword evidence="1" id="KW-1133">Transmembrane helix</keyword>
<keyword evidence="1" id="KW-0812">Transmembrane</keyword>
<dbReference type="RefSeq" id="WP_345415438.1">
    <property type="nucleotide sequence ID" value="NZ_AP031496.1"/>
</dbReference>
<keyword evidence="1" id="KW-0472">Membrane</keyword>